<evidence type="ECO:0000256" key="1">
    <source>
        <dbReference type="ARBA" id="ARBA00023015"/>
    </source>
</evidence>
<evidence type="ECO:0000259" key="4">
    <source>
        <dbReference type="PROSITE" id="PS01124"/>
    </source>
</evidence>
<dbReference type="InterPro" id="IPR018060">
    <property type="entry name" value="HTH_AraC"/>
</dbReference>
<dbReference type="PANTHER" id="PTHR46796">
    <property type="entry name" value="HTH-TYPE TRANSCRIPTIONAL ACTIVATOR RHAS-RELATED"/>
    <property type="match status" value="1"/>
</dbReference>
<accession>A0ABS1RX30</accession>
<dbReference type="InterPro" id="IPR050204">
    <property type="entry name" value="AraC_XylS_family_regulators"/>
</dbReference>
<dbReference type="Pfam" id="PF12833">
    <property type="entry name" value="HTH_18"/>
    <property type="match status" value="1"/>
</dbReference>
<dbReference type="PROSITE" id="PS00041">
    <property type="entry name" value="HTH_ARAC_FAMILY_1"/>
    <property type="match status" value="1"/>
</dbReference>
<dbReference type="RefSeq" id="WP_202250055.1">
    <property type="nucleotide sequence ID" value="NZ_JAESJJ010000027.1"/>
</dbReference>
<dbReference type="SMART" id="SM00342">
    <property type="entry name" value="HTH_ARAC"/>
    <property type="match status" value="1"/>
</dbReference>
<gene>
    <name evidence="5" type="ORF">JMM60_16790</name>
</gene>
<keyword evidence="3" id="KW-0804">Transcription</keyword>
<name>A0ABS1RX30_RHOSU</name>
<keyword evidence="1" id="KW-0805">Transcription regulation</keyword>
<dbReference type="Gene3D" id="1.10.10.60">
    <property type="entry name" value="Homeodomain-like"/>
    <property type="match status" value="1"/>
</dbReference>
<comment type="caution">
    <text evidence="5">The sequence shown here is derived from an EMBL/GenBank/DDBJ whole genome shotgun (WGS) entry which is preliminary data.</text>
</comment>
<evidence type="ECO:0000256" key="2">
    <source>
        <dbReference type="ARBA" id="ARBA00023125"/>
    </source>
</evidence>
<organism evidence="5 6">
    <name type="scientific">Rhodovulum sulfidophilum</name>
    <name type="common">Rhodobacter sulfidophilus</name>
    <dbReference type="NCBI Taxonomy" id="35806"/>
    <lineage>
        <taxon>Bacteria</taxon>
        <taxon>Pseudomonadati</taxon>
        <taxon>Pseudomonadota</taxon>
        <taxon>Alphaproteobacteria</taxon>
        <taxon>Rhodobacterales</taxon>
        <taxon>Paracoccaceae</taxon>
        <taxon>Rhodovulum</taxon>
    </lineage>
</organism>
<evidence type="ECO:0000313" key="6">
    <source>
        <dbReference type="Proteomes" id="UP000604473"/>
    </source>
</evidence>
<dbReference type="InterPro" id="IPR009057">
    <property type="entry name" value="Homeodomain-like_sf"/>
</dbReference>
<evidence type="ECO:0000256" key="3">
    <source>
        <dbReference type="ARBA" id="ARBA00023163"/>
    </source>
</evidence>
<keyword evidence="6" id="KW-1185">Reference proteome</keyword>
<dbReference type="InterPro" id="IPR020449">
    <property type="entry name" value="Tscrpt_reg_AraC-type_HTH"/>
</dbReference>
<dbReference type="InterPro" id="IPR018062">
    <property type="entry name" value="HTH_AraC-typ_CS"/>
</dbReference>
<keyword evidence="2" id="KW-0238">DNA-binding</keyword>
<dbReference type="PROSITE" id="PS01124">
    <property type="entry name" value="HTH_ARAC_FAMILY_2"/>
    <property type="match status" value="1"/>
</dbReference>
<dbReference type="PRINTS" id="PR00032">
    <property type="entry name" value="HTHARAC"/>
</dbReference>
<reference evidence="5 6" key="1">
    <citation type="submission" date="2021-01" db="EMBL/GenBank/DDBJ databases">
        <title>Draft genomes of Rhodovulum sulfidophilum.</title>
        <authorList>
            <person name="Guzman M.S."/>
        </authorList>
    </citation>
    <scope>NUCLEOTIDE SEQUENCE [LARGE SCALE GENOMIC DNA]</scope>
    <source>
        <strain evidence="5 6">AB35</strain>
    </source>
</reference>
<protein>
    <submittedName>
        <fullName evidence="5">Helix-turn-helix transcriptional regulator</fullName>
    </submittedName>
</protein>
<sequence>MGLQIETRQLAHAEPHEVAVLGPQPLSSSFGGMPESGSYRILGLRKGVTISLFDIETGTGMAADMHTAPCVALSLLFEAAGTGWITEGEGQFGPIPLRPGIYCMIAPAGATGQDRFKPSSRLRGIDIRLEPSFWSALGGPSSIDALGAGHPHAAMASPSVWVGLLPLTPRLMADAQALFRSGMSGTADLTVEARSLYIIDEAIRALAAGVNMATAIAPAPLLARDRRAVQRVIALMEGDLGRAWTVPELAQAAGISHNRLKQSFRAETGCAVYGFLQERRLGEARRLLLEGKGSVTDIALSVGYGSLSHFTALFRRRFGQTPSDVLSLSKTARRTG</sequence>
<feature type="domain" description="HTH araC/xylS-type" evidence="4">
    <location>
        <begin position="230"/>
        <end position="328"/>
    </location>
</feature>
<proteinExistence type="predicted"/>
<evidence type="ECO:0000313" key="5">
    <source>
        <dbReference type="EMBL" id="MBL3610422.1"/>
    </source>
</evidence>
<dbReference type="PANTHER" id="PTHR46796:SF6">
    <property type="entry name" value="ARAC SUBFAMILY"/>
    <property type="match status" value="1"/>
</dbReference>
<dbReference type="SUPFAM" id="SSF46689">
    <property type="entry name" value="Homeodomain-like"/>
    <property type="match status" value="2"/>
</dbReference>
<dbReference type="EMBL" id="JAESJJ010000027">
    <property type="protein sequence ID" value="MBL3610422.1"/>
    <property type="molecule type" value="Genomic_DNA"/>
</dbReference>
<dbReference type="Proteomes" id="UP000604473">
    <property type="component" value="Unassembled WGS sequence"/>
</dbReference>